<dbReference type="SUPFAM" id="SSF53850">
    <property type="entry name" value="Periplasmic binding protein-like II"/>
    <property type="match status" value="1"/>
</dbReference>
<proteinExistence type="inferred from homology"/>
<keyword evidence="8" id="KW-1185">Reference proteome</keyword>
<dbReference type="GO" id="GO:0015689">
    <property type="term" value="P:molybdate ion transport"/>
    <property type="evidence" value="ECO:0007669"/>
    <property type="project" value="InterPro"/>
</dbReference>
<dbReference type="InterPro" id="IPR050682">
    <property type="entry name" value="ModA/WtpA"/>
</dbReference>
<keyword evidence="3 5" id="KW-0732">Signal</keyword>
<dbReference type="EMBL" id="FOPW01000002">
    <property type="protein sequence ID" value="SFH24765.1"/>
    <property type="molecule type" value="Genomic_DNA"/>
</dbReference>
<evidence type="ECO:0000313" key="7">
    <source>
        <dbReference type="EMBL" id="TFB85948.1"/>
    </source>
</evidence>
<feature type="chain" id="PRO_5039100147" evidence="5">
    <location>
        <begin position="27"/>
        <end position="265"/>
    </location>
</feature>
<evidence type="ECO:0000313" key="6">
    <source>
        <dbReference type="EMBL" id="SFH24765.1"/>
    </source>
</evidence>
<name>A0A1I2YGN5_9MICO</name>
<sequence length="265" mass="25995">MTRLPQALAVLAVLALALTGCAPSTATDTGATDSAAAGTELEPQTLSVYAAASLTGAFDELATLLEQQNPAVDVQLTYDGSSALATQIAAGAPADVFASADQKNLQPLADDGLVGPATVFAGNTLRIAVAPGNPLQIDTLEDLARPGVITVLCAAQVPCGAAAAALLANAGVTLTPASEEQNVTAVVTKIAGGEADAGLVYATDVAANPGRIDGRTPAGADAVIGHYPIAVVAGSAHAEAAQAFVDLVLSPAGQSVLAAHGFLAP</sequence>
<keyword evidence="2 4" id="KW-0479">Metal-binding</keyword>
<dbReference type="PANTHER" id="PTHR30632:SF0">
    <property type="entry name" value="SULFATE-BINDING PROTEIN"/>
    <property type="match status" value="1"/>
</dbReference>
<feature type="signal peptide" evidence="5">
    <location>
        <begin position="1"/>
        <end position="26"/>
    </location>
</feature>
<comment type="caution">
    <text evidence="7">The sequence shown here is derived from an EMBL/GenBank/DDBJ whole genome shotgun (WGS) entry which is preliminary data.</text>
</comment>
<dbReference type="PANTHER" id="PTHR30632">
    <property type="entry name" value="MOLYBDATE-BINDING PERIPLASMIC PROTEIN"/>
    <property type="match status" value="1"/>
</dbReference>
<evidence type="ECO:0000313" key="8">
    <source>
        <dbReference type="Proteomes" id="UP000199681"/>
    </source>
</evidence>
<evidence type="ECO:0000313" key="9">
    <source>
        <dbReference type="Proteomes" id="UP000297963"/>
    </source>
</evidence>
<comment type="similarity">
    <text evidence="1">Belongs to the bacterial solute-binding protein ModA family.</text>
</comment>
<dbReference type="AlphaFoldDB" id="A0A1I2YGN5"/>
<evidence type="ECO:0000256" key="5">
    <source>
        <dbReference type="SAM" id="SignalP"/>
    </source>
</evidence>
<feature type="binding site" evidence="4">
    <location>
        <position position="81"/>
    </location>
    <ligand>
        <name>molybdate</name>
        <dbReference type="ChEBI" id="CHEBI:36264"/>
    </ligand>
</feature>
<evidence type="ECO:0000256" key="1">
    <source>
        <dbReference type="ARBA" id="ARBA00009175"/>
    </source>
</evidence>
<organism evidence="7 9">
    <name type="scientific">Cryobacterium levicorallinum</name>
    <dbReference type="NCBI Taxonomy" id="995038"/>
    <lineage>
        <taxon>Bacteria</taxon>
        <taxon>Bacillati</taxon>
        <taxon>Actinomycetota</taxon>
        <taxon>Actinomycetes</taxon>
        <taxon>Micrococcales</taxon>
        <taxon>Microbacteriaceae</taxon>
        <taxon>Cryobacterium</taxon>
    </lineage>
</organism>
<dbReference type="RefSeq" id="WP_092448265.1">
    <property type="nucleotide sequence ID" value="NZ_BKAC01000008.1"/>
</dbReference>
<dbReference type="GO" id="GO:0046872">
    <property type="term" value="F:metal ion binding"/>
    <property type="evidence" value="ECO:0007669"/>
    <property type="project" value="UniProtKB-KW"/>
</dbReference>
<dbReference type="GO" id="GO:0030973">
    <property type="term" value="F:molybdate ion binding"/>
    <property type="evidence" value="ECO:0007669"/>
    <property type="project" value="TreeGrafter"/>
</dbReference>
<evidence type="ECO:0000256" key="3">
    <source>
        <dbReference type="ARBA" id="ARBA00022729"/>
    </source>
</evidence>
<dbReference type="PIRSF" id="PIRSF004846">
    <property type="entry name" value="ModA"/>
    <property type="match status" value="1"/>
</dbReference>
<feature type="binding site" evidence="4">
    <location>
        <position position="53"/>
    </location>
    <ligand>
        <name>molybdate</name>
        <dbReference type="ChEBI" id="CHEBI:36264"/>
    </ligand>
</feature>
<dbReference type="STRING" id="995038.SAMN05216274_10264"/>
<dbReference type="EMBL" id="SOFE01000011">
    <property type="protein sequence ID" value="TFB85948.1"/>
    <property type="molecule type" value="Genomic_DNA"/>
</dbReference>
<protein>
    <submittedName>
        <fullName evidence="7">Molybdate ABC transporter substrate-binding protein</fullName>
    </submittedName>
    <submittedName>
        <fullName evidence="6">Molybdate transport system substrate-binding protein</fullName>
    </submittedName>
</protein>
<feature type="binding site" evidence="4">
    <location>
        <position position="183"/>
    </location>
    <ligand>
        <name>molybdate</name>
        <dbReference type="ChEBI" id="CHEBI:36264"/>
    </ligand>
</feature>
<evidence type="ECO:0000256" key="2">
    <source>
        <dbReference type="ARBA" id="ARBA00022723"/>
    </source>
</evidence>
<dbReference type="PROSITE" id="PS51257">
    <property type="entry name" value="PROKAR_LIPOPROTEIN"/>
    <property type="match status" value="1"/>
</dbReference>
<dbReference type="Proteomes" id="UP000199681">
    <property type="component" value="Unassembled WGS sequence"/>
</dbReference>
<gene>
    <name evidence="7" type="primary">modA</name>
    <name evidence="7" type="ORF">E3O11_05415</name>
    <name evidence="6" type="ORF">SAMN05216274_10264</name>
</gene>
<keyword evidence="4" id="KW-0500">Molybdenum</keyword>
<evidence type="ECO:0000256" key="4">
    <source>
        <dbReference type="PIRSR" id="PIRSR004846-1"/>
    </source>
</evidence>
<dbReference type="InterPro" id="IPR005950">
    <property type="entry name" value="ModA"/>
</dbReference>
<reference evidence="7 9" key="2">
    <citation type="submission" date="2019-03" db="EMBL/GenBank/DDBJ databases">
        <title>Genomics of glacier-inhabiting Cryobacterium strains.</title>
        <authorList>
            <person name="Liu Q."/>
            <person name="Xin Y.-H."/>
        </authorList>
    </citation>
    <scope>NUCLEOTIDE SEQUENCE [LARGE SCALE GENOMIC DNA]</scope>
    <source>
        <strain evidence="7 9">Hh34</strain>
    </source>
</reference>
<accession>A0A1I2YGN5</accession>
<reference evidence="6 8" key="1">
    <citation type="submission" date="2016-10" db="EMBL/GenBank/DDBJ databases">
        <authorList>
            <person name="Varghese N."/>
            <person name="Submissions S."/>
        </authorList>
    </citation>
    <scope>NUCLEOTIDE SEQUENCE [LARGE SCALE GENOMIC DNA]</scope>
    <source>
        <strain evidence="6 8">GMCC 1.11211</strain>
    </source>
</reference>
<dbReference type="Pfam" id="PF13531">
    <property type="entry name" value="SBP_bac_11"/>
    <property type="match status" value="1"/>
</dbReference>
<dbReference type="NCBIfam" id="TIGR01256">
    <property type="entry name" value="modA"/>
    <property type="match status" value="1"/>
</dbReference>
<dbReference type="Gene3D" id="3.40.190.10">
    <property type="entry name" value="Periplasmic binding protein-like II"/>
    <property type="match status" value="2"/>
</dbReference>
<dbReference type="Proteomes" id="UP000297963">
    <property type="component" value="Unassembled WGS sequence"/>
</dbReference>
<feature type="binding site" evidence="4">
    <location>
        <position position="201"/>
    </location>
    <ligand>
        <name>molybdate</name>
        <dbReference type="ChEBI" id="CHEBI:36264"/>
    </ligand>
</feature>